<proteinExistence type="predicted"/>
<protein>
    <recommendedName>
        <fullName evidence="2">RING-type domain-containing protein</fullName>
    </recommendedName>
</protein>
<keyword evidence="1" id="KW-0479">Metal-binding</keyword>
<feature type="domain" description="RING-type" evidence="2">
    <location>
        <begin position="70"/>
        <end position="112"/>
    </location>
</feature>
<dbReference type="Proteomes" id="UP000029120">
    <property type="component" value="Chromosome 4"/>
</dbReference>
<dbReference type="AlphaFoldDB" id="A0A087H560"/>
<accession>A0A087H560</accession>
<gene>
    <name evidence="3" type="ordered locus">AALP_Aa4g234700</name>
</gene>
<dbReference type="SUPFAM" id="SSF57850">
    <property type="entry name" value="RING/U-box"/>
    <property type="match status" value="1"/>
</dbReference>
<evidence type="ECO:0000259" key="2">
    <source>
        <dbReference type="PROSITE" id="PS50089"/>
    </source>
</evidence>
<dbReference type="SMART" id="SM00184">
    <property type="entry name" value="RING"/>
    <property type="match status" value="1"/>
</dbReference>
<evidence type="ECO:0000313" key="3">
    <source>
        <dbReference type="EMBL" id="KFK37262.1"/>
    </source>
</evidence>
<dbReference type="Pfam" id="PF13639">
    <property type="entry name" value="zf-RING_2"/>
    <property type="match status" value="1"/>
</dbReference>
<dbReference type="OrthoDB" id="8062037at2759"/>
<dbReference type="Gene3D" id="3.30.40.10">
    <property type="entry name" value="Zinc/RING finger domain, C3HC4 (zinc finger)"/>
    <property type="match status" value="1"/>
</dbReference>
<dbReference type="CDD" id="cd16454">
    <property type="entry name" value="RING-H2_PA-TM-RING"/>
    <property type="match status" value="1"/>
</dbReference>
<name>A0A087H560_ARAAL</name>
<evidence type="ECO:0000256" key="1">
    <source>
        <dbReference type="PROSITE-ProRule" id="PRU00175"/>
    </source>
</evidence>
<dbReference type="GO" id="GO:0016567">
    <property type="term" value="P:protein ubiquitination"/>
    <property type="evidence" value="ECO:0007669"/>
    <property type="project" value="UniProtKB-UniPathway"/>
</dbReference>
<dbReference type="PANTHER" id="PTHR47662">
    <property type="entry name" value="RING-TYPE DOMAIN-CONTAINING PROTEIN"/>
    <property type="match status" value="1"/>
</dbReference>
<dbReference type="GO" id="GO:0008270">
    <property type="term" value="F:zinc ion binding"/>
    <property type="evidence" value="ECO:0007669"/>
    <property type="project" value="UniProtKB-KW"/>
</dbReference>
<dbReference type="EMBL" id="CM002872">
    <property type="protein sequence ID" value="KFK37262.1"/>
    <property type="molecule type" value="Genomic_DNA"/>
</dbReference>
<evidence type="ECO:0000313" key="4">
    <source>
        <dbReference type="Proteomes" id="UP000029120"/>
    </source>
</evidence>
<dbReference type="InterPro" id="IPR013083">
    <property type="entry name" value="Znf_RING/FYVE/PHD"/>
</dbReference>
<reference evidence="4" key="1">
    <citation type="journal article" date="2015" name="Nat. Plants">
        <title>Genome expansion of Arabis alpina linked with retrotransposition and reduced symmetric DNA methylation.</title>
        <authorList>
            <person name="Willing E.M."/>
            <person name="Rawat V."/>
            <person name="Mandakova T."/>
            <person name="Maumus F."/>
            <person name="James G.V."/>
            <person name="Nordstroem K.J."/>
            <person name="Becker C."/>
            <person name="Warthmann N."/>
            <person name="Chica C."/>
            <person name="Szarzynska B."/>
            <person name="Zytnicki M."/>
            <person name="Albani M.C."/>
            <person name="Kiefer C."/>
            <person name="Bergonzi S."/>
            <person name="Castaings L."/>
            <person name="Mateos J.L."/>
            <person name="Berns M.C."/>
            <person name="Bujdoso N."/>
            <person name="Piofczyk T."/>
            <person name="de Lorenzo L."/>
            <person name="Barrero-Sicilia C."/>
            <person name="Mateos I."/>
            <person name="Piednoel M."/>
            <person name="Hagmann J."/>
            <person name="Chen-Min-Tao R."/>
            <person name="Iglesias-Fernandez R."/>
            <person name="Schuster S.C."/>
            <person name="Alonso-Blanco C."/>
            <person name="Roudier F."/>
            <person name="Carbonero P."/>
            <person name="Paz-Ares J."/>
            <person name="Davis S.J."/>
            <person name="Pecinka A."/>
            <person name="Quesneville H."/>
            <person name="Colot V."/>
            <person name="Lysak M.A."/>
            <person name="Weigel D."/>
            <person name="Coupland G."/>
            <person name="Schneeberger K."/>
        </authorList>
    </citation>
    <scope>NUCLEOTIDE SEQUENCE [LARGE SCALE GENOMIC DNA]</scope>
    <source>
        <strain evidence="4">cv. Pajares</strain>
    </source>
</reference>
<dbReference type="InterPro" id="IPR001841">
    <property type="entry name" value="Znf_RING"/>
</dbReference>
<dbReference type="UniPathway" id="UPA00143"/>
<keyword evidence="1" id="KW-0863">Zinc-finger</keyword>
<organism evidence="3 4">
    <name type="scientific">Arabis alpina</name>
    <name type="common">Alpine rock-cress</name>
    <dbReference type="NCBI Taxonomy" id="50452"/>
    <lineage>
        <taxon>Eukaryota</taxon>
        <taxon>Viridiplantae</taxon>
        <taxon>Streptophyta</taxon>
        <taxon>Embryophyta</taxon>
        <taxon>Tracheophyta</taxon>
        <taxon>Spermatophyta</taxon>
        <taxon>Magnoliopsida</taxon>
        <taxon>eudicotyledons</taxon>
        <taxon>Gunneridae</taxon>
        <taxon>Pentapetalae</taxon>
        <taxon>rosids</taxon>
        <taxon>malvids</taxon>
        <taxon>Brassicales</taxon>
        <taxon>Brassicaceae</taxon>
        <taxon>Arabideae</taxon>
        <taxon>Arabis</taxon>
    </lineage>
</organism>
<dbReference type="OMA" id="MRRITTC"/>
<dbReference type="eggNOG" id="KOG0800">
    <property type="taxonomic scope" value="Eukaryota"/>
</dbReference>
<keyword evidence="1" id="KW-0862">Zinc</keyword>
<keyword evidence="4" id="KW-1185">Reference proteome</keyword>
<dbReference type="Gramene" id="KFK37262">
    <property type="protein sequence ID" value="KFK37262"/>
    <property type="gene ID" value="AALP_AA4G234700"/>
</dbReference>
<dbReference type="PANTHER" id="PTHR47662:SF2">
    <property type="entry name" value="RING-H2 FINGER PROTEIN ATL57-LIKE"/>
    <property type="match status" value="1"/>
</dbReference>
<dbReference type="PROSITE" id="PS50089">
    <property type="entry name" value="ZF_RING_2"/>
    <property type="match status" value="1"/>
</dbReference>
<sequence length="146" mass="16871">MFIESLIKISESIIEIITISTITIITLRLFLRFASYLASQPWRRYRTFTNRRRRRWWKFTAEEAKPPPYCSICLLNATEGEIMRRLTVCGHCFHGDCIDPWIEKKSTCPLCRGQIPPAPAEYPLIALFVPPGVIELFTKGSFVSDT</sequence>